<feature type="compositionally biased region" description="Acidic residues" evidence="1">
    <location>
        <begin position="22"/>
        <end position="32"/>
    </location>
</feature>
<evidence type="ECO:0000313" key="3">
    <source>
        <dbReference type="Proteomes" id="UP000735302"/>
    </source>
</evidence>
<dbReference type="Proteomes" id="UP000735302">
    <property type="component" value="Unassembled WGS sequence"/>
</dbReference>
<keyword evidence="3" id="KW-1185">Reference proteome</keyword>
<evidence type="ECO:0000256" key="1">
    <source>
        <dbReference type="SAM" id="MobiDB-lite"/>
    </source>
</evidence>
<reference evidence="2 3" key="1">
    <citation type="journal article" date="2021" name="Elife">
        <title>Chloroplast acquisition without the gene transfer in kleptoplastic sea slugs, Plakobranchus ocellatus.</title>
        <authorList>
            <person name="Maeda T."/>
            <person name="Takahashi S."/>
            <person name="Yoshida T."/>
            <person name="Shimamura S."/>
            <person name="Takaki Y."/>
            <person name="Nagai Y."/>
            <person name="Toyoda A."/>
            <person name="Suzuki Y."/>
            <person name="Arimoto A."/>
            <person name="Ishii H."/>
            <person name="Satoh N."/>
            <person name="Nishiyama T."/>
            <person name="Hasebe M."/>
            <person name="Maruyama T."/>
            <person name="Minagawa J."/>
            <person name="Obokata J."/>
            <person name="Shigenobu S."/>
        </authorList>
    </citation>
    <scope>NUCLEOTIDE SEQUENCE [LARGE SCALE GENOMIC DNA]</scope>
</reference>
<feature type="region of interest" description="Disordered" evidence="1">
    <location>
        <begin position="99"/>
        <end position="122"/>
    </location>
</feature>
<proteinExistence type="predicted"/>
<sequence>MLITSVRAGSRQLVELSRALSEEEEEEEEEEESRNNINTATVRESHWRKENKCVVVKNNDEANMIMEKLRSRRVRQEGRDSGEIFAELHQKAVNLQTRRCRRPLPSVKTLGRPSRSKPYQDL</sequence>
<gene>
    <name evidence="2" type="ORF">PoB_001865300</name>
</gene>
<feature type="region of interest" description="Disordered" evidence="1">
    <location>
        <begin position="17"/>
        <end position="43"/>
    </location>
</feature>
<comment type="caution">
    <text evidence="2">The sequence shown here is derived from an EMBL/GenBank/DDBJ whole genome shotgun (WGS) entry which is preliminary data.</text>
</comment>
<name>A0AAV3ZBP8_9GAST</name>
<dbReference type="AlphaFoldDB" id="A0AAV3ZBP8"/>
<accession>A0AAV3ZBP8</accession>
<evidence type="ECO:0000313" key="2">
    <source>
        <dbReference type="EMBL" id="GFN92147.1"/>
    </source>
</evidence>
<dbReference type="EMBL" id="BLXT01002217">
    <property type="protein sequence ID" value="GFN92147.1"/>
    <property type="molecule type" value="Genomic_DNA"/>
</dbReference>
<organism evidence="2 3">
    <name type="scientific">Plakobranchus ocellatus</name>
    <dbReference type="NCBI Taxonomy" id="259542"/>
    <lineage>
        <taxon>Eukaryota</taxon>
        <taxon>Metazoa</taxon>
        <taxon>Spiralia</taxon>
        <taxon>Lophotrochozoa</taxon>
        <taxon>Mollusca</taxon>
        <taxon>Gastropoda</taxon>
        <taxon>Heterobranchia</taxon>
        <taxon>Euthyneura</taxon>
        <taxon>Panpulmonata</taxon>
        <taxon>Sacoglossa</taxon>
        <taxon>Placobranchoidea</taxon>
        <taxon>Plakobranchidae</taxon>
        <taxon>Plakobranchus</taxon>
    </lineage>
</organism>
<protein>
    <submittedName>
        <fullName evidence="2">Uncharacterized protein</fullName>
    </submittedName>
</protein>